<dbReference type="InterPro" id="IPR024072">
    <property type="entry name" value="DHFR-like_dom_sf"/>
</dbReference>
<comment type="cofactor">
    <cofactor evidence="12">
        <name>Zn(2+)</name>
        <dbReference type="ChEBI" id="CHEBI:29105"/>
    </cofactor>
    <text evidence="12">Binds 1 zinc ion.</text>
</comment>
<dbReference type="Proteomes" id="UP001151478">
    <property type="component" value="Unassembled WGS sequence"/>
</dbReference>
<keyword evidence="9 12" id="KW-0521">NADP</keyword>
<dbReference type="PIRSF" id="PIRSF006769">
    <property type="entry name" value="RibD"/>
    <property type="match status" value="1"/>
</dbReference>
<keyword evidence="12 14" id="KW-0378">Hydrolase</keyword>
<comment type="caution">
    <text evidence="14">The sequence shown here is derived from an EMBL/GenBank/DDBJ whole genome shotgun (WGS) entry which is preliminary data.</text>
</comment>
<protein>
    <recommendedName>
        <fullName evidence="12">Riboflavin biosynthesis protein RibD</fullName>
    </recommendedName>
    <domain>
        <recommendedName>
            <fullName evidence="12">Diaminohydroxyphosphoribosylaminopyrimidine deaminase</fullName>
            <shortName evidence="12">DRAP deaminase</shortName>
            <ecNumber evidence="12">3.5.4.26</ecNumber>
        </recommendedName>
        <alternativeName>
            <fullName evidence="12">Riboflavin-specific deaminase</fullName>
        </alternativeName>
    </domain>
    <domain>
        <recommendedName>
            <fullName evidence="12">5-amino-6-(5-phosphoribosylamino)uracil reductase</fullName>
            <ecNumber evidence="12">1.1.1.193</ecNumber>
        </recommendedName>
        <alternativeName>
            <fullName evidence="12">HTP reductase</fullName>
        </alternativeName>
    </domain>
</protein>
<dbReference type="Pfam" id="PF01872">
    <property type="entry name" value="RibD_C"/>
    <property type="match status" value="1"/>
</dbReference>
<evidence type="ECO:0000256" key="7">
    <source>
        <dbReference type="ARBA" id="ARBA00022723"/>
    </source>
</evidence>
<evidence type="ECO:0000259" key="13">
    <source>
        <dbReference type="PROSITE" id="PS51747"/>
    </source>
</evidence>
<keyword evidence="10 12" id="KW-0560">Oxidoreductase</keyword>
<dbReference type="Gene3D" id="3.40.430.10">
    <property type="entry name" value="Dihydrofolate Reductase, subunit A"/>
    <property type="match status" value="1"/>
</dbReference>
<evidence type="ECO:0000256" key="12">
    <source>
        <dbReference type="PIRNR" id="PIRNR006769"/>
    </source>
</evidence>
<feature type="domain" description="CMP/dCMP-type deaminase" evidence="13">
    <location>
        <begin position="1"/>
        <end position="119"/>
    </location>
</feature>
<comment type="similarity">
    <text evidence="4 12">In the N-terminal section; belongs to the cytidine and deoxycytidylate deaminase family.</text>
</comment>
<gene>
    <name evidence="14" type="primary">ribD</name>
    <name evidence="14" type="ORF">N5A56_008600</name>
</gene>
<dbReference type="SUPFAM" id="SSF53597">
    <property type="entry name" value="Dihydrofolate reductase-like"/>
    <property type="match status" value="1"/>
</dbReference>
<comment type="function">
    <text evidence="1 12">Converts 2,5-diamino-6-(ribosylamino)-4(3h)-pyrimidinone 5'-phosphate into 5-amino-6-(ribosylamino)-2,4(1h,3h)-pyrimidinedione 5'-phosphate.</text>
</comment>
<evidence type="ECO:0000256" key="8">
    <source>
        <dbReference type="ARBA" id="ARBA00022833"/>
    </source>
</evidence>
<keyword evidence="8 12" id="KW-0862">Zinc</keyword>
<dbReference type="EMBL" id="JAOSLC020000003">
    <property type="protein sequence ID" value="MDD7914467.1"/>
    <property type="molecule type" value="Genomic_DNA"/>
</dbReference>
<dbReference type="GO" id="GO:0008703">
    <property type="term" value="F:5-amino-6-(5-phosphoribosylamino)uracil reductase activity"/>
    <property type="evidence" value="ECO:0007669"/>
    <property type="project" value="UniProtKB-EC"/>
</dbReference>
<accession>A0ABT5S8P5</accession>
<sequence length="341" mass="38382">MKRCLQIANNGIGTTRPNPSVGAVVVYNNKIVGEGYTSNYGENHAEVNAINSVKDKTILKDATLYVTLEPCSHFGKTPPCANLIVKHQIKNVVIGCLDSNNLVAGKGVKILKKAGINVYVGVLEEECRKHHRRFFTVQEKKRPYIVLKWAETSDGFIAPLVKDEQKPIWISNSISQQLVHKFRSEEHAILVGTNTVFADNPKLNVRSWTGNNPVRVVLDKSLRIRKDVNIFDKSVKTIIITKQKNSNNTLHKNLFFETIDFSNNIASEICKVLHKHQIQSVIVEGGAKTLQTFIDANLWDEAKVFVGETLFEKGIRAPLFKADTYSESKIKKDVLKIYRND</sequence>
<dbReference type="Gene3D" id="3.40.140.10">
    <property type="entry name" value="Cytidine Deaminase, domain 2"/>
    <property type="match status" value="1"/>
</dbReference>
<keyword evidence="11" id="KW-0511">Multifunctional enzyme</keyword>
<dbReference type="NCBIfam" id="TIGR00326">
    <property type="entry name" value="eubact_ribD"/>
    <property type="match status" value="1"/>
</dbReference>
<comment type="similarity">
    <text evidence="5 12">In the C-terminal section; belongs to the HTP reductase family.</text>
</comment>
<proteinExistence type="inferred from homology"/>
<keyword evidence="15" id="KW-1185">Reference proteome</keyword>
<dbReference type="InterPro" id="IPR002734">
    <property type="entry name" value="RibDG_C"/>
</dbReference>
<dbReference type="GO" id="GO:0008835">
    <property type="term" value="F:diaminohydroxyphosphoribosylaminopyrimidine deaminase activity"/>
    <property type="evidence" value="ECO:0007669"/>
    <property type="project" value="UniProtKB-EC"/>
</dbReference>
<dbReference type="InterPro" id="IPR016192">
    <property type="entry name" value="APOBEC/CMP_deaminase_Zn-bd"/>
</dbReference>
<dbReference type="Pfam" id="PF00383">
    <property type="entry name" value="dCMP_cyt_deam_1"/>
    <property type="match status" value="1"/>
</dbReference>
<keyword evidence="7 12" id="KW-0479">Metal-binding</keyword>
<comment type="pathway">
    <text evidence="3 12">Cofactor biosynthesis; riboflavin biosynthesis; 5-amino-6-(D-ribitylamino)uracil from GTP: step 3/4.</text>
</comment>
<evidence type="ECO:0000313" key="15">
    <source>
        <dbReference type="Proteomes" id="UP001151478"/>
    </source>
</evidence>
<evidence type="ECO:0000256" key="10">
    <source>
        <dbReference type="ARBA" id="ARBA00023002"/>
    </source>
</evidence>
<organism evidence="14 15">
    <name type="scientific">Polaribacter ponticola</name>
    <dbReference type="NCBI Taxonomy" id="2978475"/>
    <lineage>
        <taxon>Bacteria</taxon>
        <taxon>Pseudomonadati</taxon>
        <taxon>Bacteroidota</taxon>
        <taxon>Flavobacteriia</taxon>
        <taxon>Flavobacteriales</taxon>
        <taxon>Flavobacteriaceae</taxon>
    </lineage>
</organism>
<dbReference type="PANTHER" id="PTHR38011">
    <property type="entry name" value="DIHYDROFOLATE REDUCTASE FAMILY PROTEIN (AFU_ORTHOLOGUE AFUA_8G06820)"/>
    <property type="match status" value="1"/>
</dbReference>
<evidence type="ECO:0000256" key="6">
    <source>
        <dbReference type="ARBA" id="ARBA00022619"/>
    </source>
</evidence>
<dbReference type="InterPro" id="IPR004794">
    <property type="entry name" value="Eubact_RibD"/>
</dbReference>
<evidence type="ECO:0000313" key="14">
    <source>
        <dbReference type="EMBL" id="MDD7914467.1"/>
    </source>
</evidence>
<dbReference type="EC" id="1.1.1.193" evidence="12"/>
<dbReference type="PROSITE" id="PS51747">
    <property type="entry name" value="CYT_DCMP_DEAMINASES_2"/>
    <property type="match status" value="1"/>
</dbReference>
<dbReference type="CDD" id="cd01284">
    <property type="entry name" value="Riboflavin_deaminase-reductase"/>
    <property type="match status" value="1"/>
</dbReference>
<comment type="pathway">
    <text evidence="2 12">Cofactor biosynthesis; riboflavin biosynthesis; 5-amino-6-(D-ribitylamino)uracil from GTP: step 2/4.</text>
</comment>
<evidence type="ECO:0000256" key="3">
    <source>
        <dbReference type="ARBA" id="ARBA00004910"/>
    </source>
</evidence>
<keyword evidence="6 12" id="KW-0686">Riboflavin biosynthesis</keyword>
<evidence type="ECO:0000256" key="2">
    <source>
        <dbReference type="ARBA" id="ARBA00004882"/>
    </source>
</evidence>
<dbReference type="PROSITE" id="PS00903">
    <property type="entry name" value="CYT_DCMP_DEAMINASES_1"/>
    <property type="match status" value="1"/>
</dbReference>
<evidence type="ECO:0000256" key="9">
    <source>
        <dbReference type="ARBA" id="ARBA00022857"/>
    </source>
</evidence>
<evidence type="ECO:0000256" key="11">
    <source>
        <dbReference type="ARBA" id="ARBA00023268"/>
    </source>
</evidence>
<comment type="catalytic activity">
    <reaction evidence="12">
        <text>5-amino-6-(5-phospho-D-ribitylamino)uracil + NADP(+) = 5-amino-6-(5-phospho-D-ribosylamino)uracil + NADPH + H(+)</text>
        <dbReference type="Rhea" id="RHEA:17845"/>
        <dbReference type="ChEBI" id="CHEBI:15378"/>
        <dbReference type="ChEBI" id="CHEBI:57783"/>
        <dbReference type="ChEBI" id="CHEBI:58349"/>
        <dbReference type="ChEBI" id="CHEBI:58421"/>
        <dbReference type="ChEBI" id="CHEBI:58453"/>
        <dbReference type="EC" id="1.1.1.193"/>
    </reaction>
</comment>
<dbReference type="EC" id="3.5.4.26" evidence="12"/>
<dbReference type="InterPro" id="IPR016193">
    <property type="entry name" value="Cytidine_deaminase-like"/>
</dbReference>
<dbReference type="SUPFAM" id="SSF53927">
    <property type="entry name" value="Cytidine deaminase-like"/>
    <property type="match status" value="1"/>
</dbReference>
<dbReference type="InterPro" id="IPR002125">
    <property type="entry name" value="CMP_dCMP_dom"/>
</dbReference>
<evidence type="ECO:0000256" key="1">
    <source>
        <dbReference type="ARBA" id="ARBA00002151"/>
    </source>
</evidence>
<comment type="catalytic activity">
    <reaction evidence="12">
        <text>2,5-diamino-6-hydroxy-4-(5-phosphoribosylamino)-pyrimidine + H2O + H(+) = 5-amino-6-(5-phospho-D-ribosylamino)uracil + NH4(+)</text>
        <dbReference type="Rhea" id="RHEA:21868"/>
        <dbReference type="ChEBI" id="CHEBI:15377"/>
        <dbReference type="ChEBI" id="CHEBI:15378"/>
        <dbReference type="ChEBI" id="CHEBI:28938"/>
        <dbReference type="ChEBI" id="CHEBI:58453"/>
        <dbReference type="ChEBI" id="CHEBI:58614"/>
        <dbReference type="EC" id="3.5.4.26"/>
    </reaction>
</comment>
<name>A0ABT5S8P5_9FLAO</name>
<evidence type="ECO:0000256" key="4">
    <source>
        <dbReference type="ARBA" id="ARBA00005259"/>
    </source>
</evidence>
<evidence type="ECO:0000256" key="5">
    <source>
        <dbReference type="ARBA" id="ARBA00007417"/>
    </source>
</evidence>
<dbReference type="PANTHER" id="PTHR38011:SF7">
    <property type="entry name" value="2,5-DIAMINO-6-RIBOSYLAMINO-4(3H)-PYRIMIDINONE 5'-PHOSPHATE REDUCTASE"/>
    <property type="match status" value="1"/>
</dbReference>
<dbReference type="InterPro" id="IPR050765">
    <property type="entry name" value="Riboflavin_Biosynth_HTPR"/>
</dbReference>
<reference evidence="14" key="1">
    <citation type="submission" date="2023-02" db="EMBL/GenBank/DDBJ databases">
        <title>Polaribacter ponticola sp. nov., isolated from seawater.</title>
        <authorList>
            <person name="Baek J.H."/>
            <person name="Kim J.M."/>
            <person name="Choi D.G."/>
            <person name="Jeon C.O."/>
        </authorList>
    </citation>
    <scope>NUCLEOTIDE SEQUENCE</scope>
    <source>
        <strain evidence="14">MSW5</strain>
    </source>
</reference>